<comment type="caution">
    <text evidence="2">The sequence shown here is derived from an EMBL/GenBank/DDBJ whole genome shotgun (WGS) entry which is preliminary data.</text>
</comment>
<dbReference type="Pfam" id="PF09793">
    <property type="entry name" value="AD"/>
    <property type="match status" value="1"/>
</dbReference>
<gene>
    <name evidence="2" type="ORF">QTG54_006631</name>
</gene>
<accession>A0AAD8YAV0</accession>
<dbReference type="PANTHER" id="PTHR13542">
    <property type="entry name" value="LSM12 HOMOLOG"/>
    <property type="match status" value="1"/>
</dbReference>
<dbReference type="Proteomes" id="UP001224775">
    <property type="component" value="Unassembled WGS sequence"/>
</dbReference>
<dbReference type="EMBL" id="JATAAI010000010">
    <property type="protein sequence ID" value="KAK1743034.1"/>
    <property type="molecule type" value="Genomic_DNA"/>
</dbReference>
<evidence type="ECO:0000313" key="2">
    <source>
        <dbReference type="EMBL" id="KAK1743034.1"/>
    </source>
</evidence>
<reference evidence="2" key="1">
    <citation type="submission" date="2023-06" db="EMBL/GenBank/DDBJ databases">
        <title>Survivors Of The Sea: Transcriptome response of Skeletonema marinoi to long-term dormancy.</title>
        <authorList>
            <person name="Pinder M.I.M."/>
            <person name="Kourtchenko O."/>
            <person name="Robertson E.K."/>
            <person name="Larsson T."/>
            <person name="Maumus F."/>
            <person name="Osuna-Cruz C.M."/>
            <person name="Vancaester E."/>
            <person name="Stenow R."/>
            <person name="Vandepoele K."/>
            <person name="Ploug H."/>
            <person name="Bruchert V."/>
            <person name="Godhe A."/>
            <person name="Topel M."/>
        </authorList>
    </citation>
    <scope>NUCLEOTIDE SEQUENCE</scope>
    <source>
        <strain evidence="2">R05AC</strain>
    </source>
</reference>
<feature type="domain" description="AD" evidence="1">
    <location>
        <begin position="95"/>
        <end position="195"/>
    </location>
</feature>
<evidence type="ECO:0000313" key="3">
    <source>
        <dbReference type="Proteomes" id="UP001224775"/>
    </source>
</evidence>
<protein>
    <submittedName>
        <fullName evidence="2">Protein LSM12</fullName>
    </submittedName>
</protein>
<dbReference type="InterPro" id="IPR019181">
    <property type="entry name" value="LSM12_ABD"/>
</dbReference>
<dbReference type="InterPro" id="IPR039683">
    <property type="entry name" value="Lsm12-like"/>
</dbReference>
<proteinExistence type="predicted"/>
<dbReference type="SMART" id="SM00995">
    <property type="entry name" value="AD"/>
    <property type="match status" value="1"/>
</dbReference>
<dbReference type="InterPro" id="IPR047574">
    <property type="entry name" value="AD"/>
</dbReference>
<dbReference type="AlphaFoldDB" id="A0AAD8YAV0"/>
<sequence>MAAATTTQTLPLSSIYPINTLMELTLNNNNSKEVTTGTIYCTDEVSNTIVLKKSLVHTTLTSEITVINAAVVTDRRIITAATAADEKEGEKTVLPNVSRRMVEERERRAIKLMEESFSHVNQQASPEGQKIFDKLLKACNEVSWRGESIIVLGEIRVDPPYTSNDCVLIGKGGGLDGHSLERVKNIVNAAAVKYNHGVSGSRD</sequence>
<dbReference type="PROSITE" id="PS52001">
    <property type="entry name" value="AD"/>
    <property type="match status" value="1"/>
</dbReference>
<organism evidence="2 3">
    <name type="scientific">Skeletonema marinoi</name>
    <dbReference type="NCBI Taxonomy" id="267567"/>
    <lineage>
        <taxon>Eukaryota</taxon>
        <taxon>Sar</taxon>
        <taxon>Stramenopiles</taxon>
        <taxon>Ochrophyta</taxon>
        <taxon>Bacillariophyta</taxon>
        <taxon>Coscinodiscophyceae</taxon>
        <taxon>Thalassiosirophycidae</taxon>
        <taxon>Thalassiosirales</taxon>
        <taxon>Skeletonemataceae</taxon>
        <taxon>Skeletonema</taxon>
        <taxon>Skeletonema marinoi-dohrnii complex</taxon>
    </lineage>
</organism>
<keyword evidence="3" id="KW-1185">Reference proteome</keyword>
<evidence type="ECO:0000259" key="1">
    <source>
        <dbReference type="PROSITE" id="PS52001"/>
    </source>
</evidence>
<name>A0AAD8YAV0_9STRA</name>